<reference evidence="2" key="1">
    <citation type="journal article" date="2019" name="Int. J. Syst. Evol. Microbiol.">
        <title>The Global Catalogue of Microorganisms (GCM) 10K type strain sequencing project: providing services to taxonomists for standard genome sequencing and annotation.</title>
        <authorList>
            <consortium name="The Broad Institute Genomics Platform"/>
            <consortium name="The Broad Institute Genome Sequencing Center for Infectious Disease"/>
            <person name="Wu L."/>
            <person name="Ma J."/>
        </authorList>
    </citation>
    <scope>NUCLEOTIDE SEQUENCE [LARGE SCALE GENOMIC DNA]</scope>
    <source>
        <strain evidence="2">JCM 15481</strain>
    </source>
</reference>
<evidence type="ECO:0000313" key="2">
    <source>
        <dbReference type="Proteomes" id="UP001500443"/>
    </source>
</evidence>
<protein>
    <submittedName>
        <fullName evidence="1">Uncharacterized protein</fullName>
    </submittedName>
</protein>
<dbReference type="EMBL" id="BAAAPF010000017">
    <property type="protein sequence ID" value="GAA2112819.1"/>
    <property type="molecule type" value="Genomic_DNA"/>
</dbReference>
<dbReference type="Proteomes" id="UP001500443">
    <property type="component" value="Unassembled WGS sequence"/>
</dbReference>
<comment type="caution">
    <text evidence="1">The sequence shown here is derived from an EMBL/GenBank/DDBJ whole genome shotgun (WGS) entry which is preliminary data.</text>
</comment>
<accession>A0ABP5J5Z0</accession>
<keyword evidence="2" id="KW-1185">Reference proteome</keyword>
<sequence>MVHAYGRMRLYADSVDGSGTVVDKKDDGKVYEVSWVKSEAVALDYLRGRDVRQEGYYVIVETPFRNFGRDMIMIFDEADGAPIEIPERTPLPEPAASPTHCARCGYPVLPSTRVAFPCDGDPGCGHPWHTADFAQRADEVVRAGLGYRCVTCRSAACRACYEATGDQNRSRTHGFVAGPDGGPPRPDVEIVHRLCWVCRGPVTILDE</sequence>
<proteinExistence type="predicted"/>
<name>A0ABP5J5Z0_9ACTN</name>
<gene>
    <name evidence="1" type="ORF">GCM10009802_11180</name>
</gene>
<evidence type="ECO:0000313" key="1">
    <source>
        <dbReference type="EMBL" id="GAA2112819.1"/>
    </source>
</evidence>
<organism evidence="1 2">
    <name type="scientific">Streptomyces synnematoformans</name>
    <dbReference type="NCBI Taxonomy" id="415721"/>
    <lineage>
        <taxon>Bacteria</taxon>
        <taxon>Bacillati</taxon>
        <taxon>Actinomycetota</taxon>
        <taxon>Actinomycetes</taxon>
        <taxon>Kitasatosporales</taxon>
        <taxon>Streptomycetaceae</taxon>
        <taxon>Streptomyces</taxon>
    </lineage>
</organism>